<evidence type="ECO:0000313" key="1">
    <source>
        <dbReference type="EMBL" id="QCD41791.1"/>
    </source>
</evidence>
<dbReference type="EMBL" id="CP039396">
    <property type="protein sequence ID" value="QCD41791.1"/>
    <property type="molecule type" value="Genomic_DNA"/>
</dbReference>
<organism evidence="1 2">
    <name type="scientific">Duncaniella dubosii</name>
    <dbReference type="NCBI Taxonomy" id="2518971"/>
    <lineage>
        <taxon>Bacteria</taxon>
        <taxon>Pseudomonadati</taxon>
        <taxon>Bacteroidota</taxon>
        <taxon>Bacteroidia</taxon>
        <taxon>Bacteroidales</taxon>
        <taxon>Muribaculaceae</taxon>
        <taxon>Duncaniella</taxon>
    </lineage>
</organism>
<dbReference type="Pfam" id="PF14014">
    <property type="entry name" value="DUF4230"/>
    <property type="match status" value="1"/>
</dbReference>
<reference evidence="2" key="1">
    <citation type="submission" date="2019-02" db="EMBL/GenBank/DDBJ databases">
        <title>Isolation and identification of novel species under the genus Muribaculum.</title>
        <authorList>
            <person name="Miyake S."/>
            <person name="Ding Y."/>
            <person name="Low A."/>
            <person name="Soh M."/>
            <person name="Seedorf H."/>
        </authorList>
    </citation>
    <scope>NUCLEOTIDE SEQUENCE [LARGE SCALE GENOMIC DNA]</scope>
    <source>
        <strain evidence="2">H5</strain>
    </source>
</reference>
<dbReference type="KEGG" id="ddb:E7747_05535"/>
<dbReference type="InterPro" id="IPR025324">
    <property type="entry name" value="DUF4230"/>
</dbReference>
<dbReference type="PROSITE" id="PS51257">
    <property type="entry name" value="PROKAR_LIPOPROTEIN"/>
    <property type="match status" value="1"/>
</dbReference>
<keyword evidence="2" id="KW-1185">Reference proteome</keyword>
<dbReference type="RefSeq" id="WP_136414621.1">
    <property type="nucleotide sequence ID" value="NZ_CP039396.1"/>
</dbReference>
<evidence type="ECO:0000313" key="2">
    <source>
        <dbReference type="Proteomes" id="UP000297149"/>
    </source>
</evidence>
<name>A0A4P7W1K8_9BACT</name>
<accession>A0A4P7W1K8</accession>
<gene>
    <name evidence="1" type="ORF">E7747_05535</name>
</gene>
<proteinExistence type="predicted"/>
<dbReference type="Proteomes" id="UP000297149">
    <property type="component" value="Chromosome"/>
</dbReference>
<protein>
    <submittedName>
        <fullName evidence="1">DUF4230 domain-containing protein</fullName>
    </submittedName>
</protein>
<dbReference type="AlphaFoldDB" id="A0A4P7W1K8"/>
<sequence length="196" mass="22337">MYKTLRLVACMLVGPMLMISCRKEKEINVFHELQDVQKLVLAEMSLNKVGTISDVGAKGVDAFINGIKFGDRIAAYSFQTYIDAYIDLSELKSSDVEVDEKRKFIKLTLPAIQTQYIGRDLGVQEEHYRVTGLRSEITAQERAMLKDKMSLALKKDVENNDEYRSLLVKEAQAKARGFFTILLNGYGYDCEIDFRN</sequence>